<keyword evidence="1" id="KW-0812">Transmembrane</keyword>
<name>A0A818JNZ0_9BILA</name>
<reference evidence="2" key="1">
    <citation type="submission" date="2021-02" db="EMBL/GenBank/DDBJ databases">
        <authorList>
            <person name="Nowell W R."/>
        </authorList>
    </citation>
    <scope>NUCLEOTIDE SEQUENCE</scope>
</reference>
<dbReference type="EMBL" id="CAJOBB010000074">
    <property type="protein sequence ID" value="CAF3547667.1"/>
    <property type="molecule type" value="Genomic_DNA"/>
</dbReference>
<evidence type="ECO:0000256" key="1">
    <source>
        <dbReference type="SAM" id="Phobius"/>
    </source>
</evidence>
<keyword evidence="1" id="KW-1133">Transmembrane helix</keyword>
<keyword evidence="1" id="KW-0472">Membrane</keyword>
<proteinExistence type="predicted"/>
<evidence type="ECO:0000313" key="2">
    <source>
        <dbReference type="EMBL" id="CAF3547667.1"/>
    </source>
</evidence>
<accession>A0A818JNZ0</accession>
<evidence type="ECO:0000313" key="3">
    <source>
        <dbReference type="Proteomes" id="UP000663868"/>
    </source>
</evidence>
<dbReference type="Proteomes" id="UP000663868">
    <property type="component" value="Unassembled WGS sequence"/>
</dbReference>
<dbReference type="AlphaFoldDB" id="A0A818JNZ0"/>
<gene>
    <name evidence="2" type="ORF">KXQ929_LOCUS2491</name>
</gene>
<sequence>MLPFGKDNLNMAAGARSLLTLFLASMVFMGFLINQDIHCIMVFINTIATIVQYQFIFCNIAEVNAVEEEAREIEMQEFNEQ</sequence>
<comment type="caution">
    <text evidence="2">The sequence shown here is derived from an EMBL/GenBank/DDBJ whole genome shotgun (WGS) entry which is preliminary data.</text>
</comment>
<organism evidence="2 3">
    <name type="scientific">Adineta steineri</name>
    <dbReference type="NCBI Taxonomy" id="433720"/>
    <lineage>
        <taxon>Eukaryota</taxon>
        <taxon>Metazoa</taxon>
        <taxon>Spiralia</taxon>
        <taxon>Gnathifera</taxon>
        <taxon>Rotifera</taxon>
        <taxon>Eurotatoria</taxon>
        <taxon>Bdelloidea</taxon>
        <taxon>Adinetida</taxon>
        <taxon>Adinetidae</taxon>
        <taxon>Adineta</taxon>
    </lineage>
</organism>
<protein>
    <submittedName>
        <fullName evidence="2">Uncharacterized protein</fullName>
    </submittedName>
</protein>
<feature type="transmembrane region" description="Helical" evidence="1">
    <location>
        <begin position="12"/>
        <end position="33"/>
    </location>
</feature>